<sequence>MNLEDVKRFTCDLIESKKDNLKNLSYEIWNNPETAFEEFKCHEIITLFLEKSGFHVQKKHPLTTSFIAESIIGKSGPVVGICCEYDALPGIGHGCGHNLIAECAVGAGLAVKEAIRKYGLAGKVIIFGTPAEEAGGGKVEMLKAQVFEGCDVCIMAHPALYDLPDPIMVAVSQFKIAFKGKPAHAAAAPWEGQNALDAAVQCYCNISMLRQQIKPTSRVHAIISKGGTVPNIIPELAELFIFVRSVTDKEMWDLKERVVSCGNGAATSTGCTLEITEVAEYNALKTNETLMNLFIKNSENLGVDFNYTGSKQGGSTDMGNVSVALPSIHPKFKVDSKTNIHTAGFTDAAILDENQIPTLRVAKSLAMTAIDVLASDSHILEQIKKDFIDEDK</sequence>
<evidence type="ECO:0000313" key="3">
    <source>
        <dbReference type="EnsemblMetazoa" id="CLYHEMP002049.1"/>
    </source>
</evidence>
<protein>
    <recommendedName>
        <fullName evidence="1">Peptidase M20 domain-containing protein 2</fullName>
    </recommendedName>
</protein>
<dbReference type="CDD" id="cd03887">
    <property type="entry name" value="M20_Acy1L2"/>
    <property type="match status" value="1"/>
</dbReference>
<dbReference type="PANTHER" id="PTHR30575:SF0">
    <property type="entry name" value="XAA-ARG DIPEPTIDASE"/>
    <property type="match status" value="1"/>
</dbReference>
<dbReference type="InterPro" id="IPR036264">
    <property type="entry name" value="Bact_exopeptidase_dim_dom"/>
</dbReference>
<dbReference type="PANTHER" id="PTHR30575">
    <property type="entry name" value="PEPTIDASE M20"/>
    <property type="match status" value="1"/>
</dbReference>
<dbReference type="Gene3D" id="3.40.630.10">
    <property type="entry name" value="Zn peptidases"/>
    <property type="match status" value="1"/>
</dbReference>
<evidence type="ECO:0000259" key="2">
    <source>
        <dbReference type="Pfam" id="PF07687"/>
    </source>
</evidence>
<dbReference type="InterPro" id="IPR017439">
    <property type="entry name" value="Amidohydrolase"/>
</dbReference>
<keyword evidence="4" id="KW-1185">Reference proteome</keyword>
<dbReference type="InterPro" id="IPR017144">
    <property type="entry name" value="Xaa-Arg_dipeptidase"/>
</dbReference>
<dbReference type="Proteomes" id="UP000594262">
    <property type="component" value="Unplaced"/>
</dbReference>
<dbReference type="RefSeq" id="XP_066936092.1">
    <property type="nucleotide sequence ID" value="XM_067079991.1"/>
</dbReference>
<proteinExistence type="inferred from homology"/>
<evidence type="ECO:0000313" key="4">
    <source>
        <dbReference type="Proteomes" id="UP000594262"/>
    </source>
</evidence>
<dbReference type="NCBIfam" id="TIGR01891">
    <property type="entry name" value="amidohydrolases"/>
    <property type="match status" value="1"/>
</dbReference>
<dbReference type="AlphaFoldDB" id="A0A7M5V1W1"/>
<dbReference type="Pfam" id="PF01546">
    <property type="entry name" value="Peptidase_M20"/>
    <property type="match status" value="1"/>
</dbReference>
<dbReference type="FunFam" id="3.30.70.360:FF:000004">
    <property type="entry name" value="Peptidase M20 domain-containing protein 2"/>
    <property type="match status" value="1"/>
</dbReference>
<dbReference type="InterPro" id="IPR002933">
    <property type="entry name" value="Peptidase_M20"/>
</dbReference>
<reference evidence="3" key="1">
    <citation type="submission" date="2021-01" db="UniProtKB">
        <authorList>
            <consortium name="EnsemblMetazoa"/>
        </authorList>
    </citation>
    <scope>IDENTIFICATION</scope>
</reference>
<organism evidence="3 4">
    <name type="scientific">Clytia hemisphaerica</name>
    <dbReference type="NCBI Taxonomy" id="252671"/>
    <lineage>
        <taxon>Eukaryota</taxon>
        <taxon>Metazoa</taxon>
        <taxon>Cnidaria</taxon>
        <taxon>Hydrozoa</taxon>
        <taxon>Hydroidolina</taxon>
        <taxon>Leptothecata</taxon>
        <taxon>Obeliida</taxon>
        <taxon>Clytiidae</taxon>
        <taxon>Clytia</taxon>
    </lineage>
</organism>
<dbReference type="InterPro" id="IPR011650">
    <property type="entry name" value="Peptidase_M20_dimer"/>
</dbReference>
<dbReference type="SUPFAM" id="SSF55031">
    <property type="entry name" value="Bacterial exopeptidase dimerisation domain"/>
    <property type="match status" value="1"/>
</dbReference>
<accession>A0A7M5V1W1</accession>
<name>A0A7M5V1W1_9CNID</name>
<dbReference type="OrthoDB" id="6119954at2759"/>
<feature type="domain" description="Peptidase M20 dimerisation" evidence="2">
    <location>
        <begin position="173"/>
        <end position="260"/>
    </location>
</feature>
<dbReference type="PIRSF" id="PIRSF037226">
    <property type="entry name" value="Amidohydrolase_ACY1L2_prd"/>
    <property type="match status" value="1"/>
</dbReference>
<dbReference type="SUPFAM" id="SSF53187">
    <property type="entry name" value="Zn-dependent exopeptidases"/>
    <property type="match status" value="1"/>
</dbReference>
<dbReference type="Gene3D" id="3.30.70.360">
    <property type="match status" value="1"/>
</dbReference>
<dbReference type="GeneID" id="136823819"/>
<evidence type="ECO:0000256" key="1">
    <source>
        <dbReference type="PIRNR" id="PIRNR037226"/>
    </source>
</evidence>
<dbReference type="Pfam" id="PF07687">
    <property type="entry name" value="M20_dimer"/>
    <property type="match status" value="1"/>
</dbReference>
<comment type="similarity">
    <text evidence="1">Belongs to the peptidase M20A family.</text>
</comment>
<dbReference type="GO" id="GO:0016805">
    <property type="term" value="F:dipeptidase activity"/>
    <property type="evidence" value="ECO:0007669"/>
    <property type="project" value="InterPro"/>
</dbReference>
<dbReference type="InterPro" id="IPR052030">
    <property type="entry name" value="Peptidase_M20/M20A_hydrolases"/>
</dbReference>
<dbReference type="EnsemblMetazoa" id="CLYHEMT002049.1">
    <property type="protein sequence ID" value="CLYHEMP002049.1"/>
    <property type="gene ID" value="CLYHEMG002049"/>
</dbReference>